<comment type="subcellular location">
    <subcellularLocation>
        <location evidence="1">Cell membrane</location>
        <topology evidence="1">Multi-pass membrane protein</topology>
    </subcellularLocation>
</comment>
<keyword evidence="10" id="KW-1071">Ligand-gated ion channel</keyword>
<evidence type="ECO:0000256" key="9">
    <source>
        <dbReference type="ARBA" id="ARBA00023180"/>
    </source>
</evidence>
<evidence type="ECO:0000256" key="1">
    <source>
        <dbReference type="ARBA" id="ARBA00004651"/>
    </source>
</evidence>
<keyword evidence="4 12" id="KW-0812">Transmembrane</keyword>
<dbReference type="PANTHER" id="PTHR42643">
    <property type="entry name" value="IONOTROPIC RECEPTOR 20A-RELATED"/>
    <property type="match status" value="1"/>
</dbReference>
<gene>
    <name evidence="14" type="primary">GRID1_14</name>
    <name evidence="14" type="ORF">CDAR_178021</name>
</gene>
<dbReference type="Gene3D" id="1.10.287.70">
    <property type="match status" value="1"/>
</dbReference>
<feature type="transmembrane region" description="Helical" evidence="12">
    <location>
        <begin position="424"/>
        <end position="445"/>
    </location>
</feature>
<dbReference type="GO" id="GO:0005886">
    <property type="term" value="C:plasma membrane"/>
    <property type="evidence" value="ECO:0007669"/>
    <property type="project" value="UniProtKB-SubCell"/>
</dbReference>
<evidence type="ECO:0000256" key="3">
    <source>
        <dbReference type="ARBA" id="ARBA00022475"/>
    </source>
</evidence>
<comment type="caution">
    <text evidence="14">The sequence shown here is derived from an EMBL/GenBank/DDBJ whole genome shotgun (WGS) entry which is preliminary data.</text>
</comment>
<protein>
    <submittedName>
        <fullName evidence="14">Glutamate receptor ionotropic, delta-1</fullName>
    </submittedName>
</protein>
<feature type="domain" description="Ionotropic glutamate receptor L-glutamate and glycine-binding" evidence="13">
    <location>
        <begin position="60"/>
        <end position="123"/>
    </location>
</feature>
<evidence type="ECO:0000256" key="12">
    <source>
        <dbReference type="SAM" id="Phobius"/>
    </source>
</evidence>
<proteinExistence type="predicted"/>
<feature type="transmembrane region" description="Helical" evidence="12">
    <location>
        <begin position="170"/>
        <end position="193"/>
    </location>
</feature>
<keyword evidence="2" id="KW-0813">Transport</keyword>
<dbReference type="InterPro" id="IPR052192">
    <property type="entry name" value="Insect_Ionotropic_Sensory_Rcpt"/>
</dbReference>
<evidence type="ECO:0000256" key="2">
    <source>
        <dbReference type="ARBA" id="ARBA00022448"/>
    </source>
</evidence>
<evidence type="ECO:0000256" key="7">
    <source>
        <dbReference type="ARBA" id="ARBA00023136"/>
    </source>
</evidence>
<keyword evidence="8 14" id="KW-0675">Receptor</keyword>
<organism evidence="14 15">
    <name type="scientific">Caerostris darwini</name>
    <dbReference type="NCBI Taxonomy" id="1538125"/>
    <lineage>
        <taxon>Eukaryota</taxon>
        <taxon>Metazoa</taxon>
        <taxon>Ecdysozoa</taxon>
        <taxon>Arthropoda</taxon>
        <taxon>Chelicerata</taxon>
        <taxon>Arachnida</taxon>
        <taxon>Araneae</taxon>
        <taxon>Araneomorphae</taxon>
        <taxon>Entelegynae</taxon>
        <taxon>Araneoidea</taxon>
        <taxon>Araneidae</taxon>
        <taxon>Caerostris</taxon>
    </lineage>
</organism>
<dbReference type="AlphaFoldDB" id="A0AAV4SVJ3"/>
<accession>A0AAV4SVJ3</accession>
<dbReference type="EMBL" id="BPLQ01008417">
    <property type="protein sequence ID" value="GIY37161.1"/>
    <property type="molecule type" value="Genomic_DNA"/>
</dbReference>
<keyword evidence="7 12" id="KW-0472">Membrane</keyword>
<evidence type="ECO:0000256" key="10">
    <source>
        <dbReference type="ARBA" id="ARBA00023286"/>
    </source>
</evidence>
<evidence type="ECO:0000256" key="4">
    <source>
        <dbReference type="ARBA" id="ARBA00022692"/>
    </source>
</evidence>
<keyword evidence="3" id="KW-1003">Cell membrane</keyword>
<keyword evidence="11" id="KW-0407">Ion channel</keyword>
<evidence type="ECO:0000313" key="15">
    <source>
        <dbReference type="Proteomes" id="UP001054837"/>
    </source>
</evidence>
<dbReference type="SMART" id="SM00918">
    <property type="entry name" value="Lig_chan-Glu_bd"/>
    <property type="match status" value="1"/>
</dbReference>
<evidence type="ECO:0000256" key="5">
    <source>
        <dbReference type="ARBA" id="ARBA00022989"/>
    </source>
</evidence>
<name>A0AAV4SVJ3_9ARAC</name>
<dbReference type="GO" id="GO:0015276">
    <property type="term" value="F:ligand-gated monoatomic ion channel activity"/>
    <property type="evidence" value="ECO:0007669"/>
    <property type="project" value="InterPro"/>
</dbReference>
<evidence type="ECO:0000256" key="11">
    <source>
        <dbReference type="ARBA" id="ARBA00023303"/>
    </source>
</evidence>
<sequence>MEVEISCKISWSSGSIFKLQTIQSNEDFHCRLNLCFPKAKEKKLMAIMAFPAEMRVGYIPNMNLFETQIRNGKLELGGIEGRFLNLLSQALRFKYHLKPSVDGESGRLDDNGSWTGLFGMIQRKEIDMALSTLSITEERTQVADFSDAYTSKDLTFIVEKPGALPARWALIYPFDITTWICIIVTLIIGPYLFKFFISLKISYKILLFQLWGSFLKQPLTIKFISVQGIVLQISWCVLALLISMFYSSMLLSFLTVPLEKEPIKNFLELSQAVKKGTYRCFSVKGSSMFNILQSSNQEYLRYLGNIMEEKRWFYDMNNMAPILNSKVKVAAIDNRFKLELIQGTLKHDSYVVSKDVVVSLNFAIPLRKDFCCKAKLNTIISRLQSAGLYFKLTREEKLRVFLMSKKEFDDNSIVLSLRDLSGALMFYSFGCVASLIALLSEIVYFRYNNKR</sequence>
<evidence type="ECO:0000256" key="8">
    <source>
        <dbReference type="ARBA" id="ARBA00023170"/>
    </source>
</evidence>
<reference evidence="14 15" key="1">
    <citation type="submission" date="2021-06" db="EMBL/GenBank/DDBJ databases">
        <title>Caerostris darwini draft genome.</title>
        <authorList>
            <person name="Kono N."/>
            <person name="Arakawa K."/>
        </authorList>
    </citation>
    <scope>NUCLEOTIDE SEQUENCE [LARGE SCALE GENOMIC DNA]</scope>
</reference>
<dbReference type="PANTHER" id="PTHR42643:SF30">
    <property type="entry name" value="IONOTROPIC RECEPTOR 40A-RELATED"/>
    <property type="match status" value="1"/>
</dbReference>
<dbReference type="Pfam" id="PF10613">
    <property type="entry name" value="Lig_chan-Glu_bd"/>
    <property type="match status" value="1"/>
</dbReference>
<dbReference type="InterPro" id="IPR019594">
    <property type="entry name" value="Glu/Gly-bd"/>
</dbReference>
<feature type="transmembrane region" description="Helical" evidence="12">
    <location>
        <begin position="230"/>
        <end position="254"/>
    </location>
</feature>
<dbReference type="Gene3D" id="3.40.190.10">
    <property type="entry name" value="Periplasmic binding protein-like II"/>
    <property type="match status" value="1"/>
</dbReference>
<keyword evidence="9" id="KW-0325">Glycoprotein</keyword>
<keyword evidence="5 12" id="KW-1133">Transmembrane helix</keyword>
<dbReference type="Proteomes" id="UP001054837">
    <property type="component" value="Unassembled WGS sequence"/>
</dbReference>
<keyword evidence="6" id="KW-0406">Ion transport</keyword>
<dbReference type="SUPFAM" id="SSF53850">
    <property type="entry name" value="Periplasmic binding protein-like II"/>
    <property type="match status" value="1"/>
</dbReference>
<keyword evidence="15" id="KW-1185">Reference proteome</keyword>
<evidence type="ECO:0000313" key="14">
    <source>
        <dbReference type="EMBL" id="GIY37161.1"/>
    </source>
</evidence>
<evidence type="ECO:0000256" key="6">
    <source>
        <dbReference type="ARBA" id="ARBA00023065"/>
    </source>
</evidence>
<evidence type="ECO:0000259" key="13">
    <source>
        <dbReference type="SMART" id="SM00918"/>
    </source>
</evidence>